<dbReference type="AlphaFoldDB" id="A0A853BIV5"/>
<name>A0A853BIV5_9ACTN</name>
<proteinExistence type="predicted"/>
<dbReference type="EMBL" id="JACCFO010000001">
    <property type="protein sequence ID" value="NYI94665.1"/>
    <property type="molecule type" value="Genomic_DNA"/>
</dbReference>
<keyword evidence="2" id="KW-1185">Reference proteome</keyword>
<evidence type="ECO:0000313" key="2">
    <source>
        <dbReference type="Proteomes" id="UP000575985"/>
    </source>
</evidence>
<dbReference type="Gene3D" id="3.60.15.10">
    <property type="entry name" value="Ribonuclease Z/Hydroxyacylglutathione hydrolase-like"/>
    <property type="match status" value="1"/>
</dbReference>
<evidence type="ECO:0000313" key="1">
    <source>
        <dbReference type="EMBL" id="NYI94665.1"/>
    </source>
</evidence>
<dbReference type="InterPro" id="IPR036866">
    <property type="entry name" value="RibonucZ/Hydroxyglut_hydro"/>
</dbReference>
<dbReference type="RefSeq" id="WP_179766319.1">
    <property type="nucleotide sequence ID" value="NZ_JACCFO010000001.1"/>
</dbReference>
<protein>
    <submittedName>
        <fullName evidence="1">L-ascorbate metabolism protein UlaG (Beta-lactamase superfamily)</fullName>
    </submittedName>
</protein>
<reference evidence="1 2" key="1">
    <citation type="submission" date="2020-07" db="EMBL/GenBank/DDBJ databases">
        <title>Sequencing the genomes of 1000 actinobacteria strains.</title>
        <authorList>
            <person name="Klenk H.-P."/>
        </authorList>
    </citation>
    <scope>NUCLEOTIDE SEQUENCE [LARGE SCALE GENOMIC DNA]</scope>
    <source>
        <strain evidence="1 2">DSM 45927</strain>
    </source>
</reference>
<comment type="caution">
    <text evidence="1">The sequence shown here is derived from an EMBL/GenBank/DDBJ whole genome shotgun (WGS) entry which is preliminary data.</text>
</comment>
<dbReference type="Pfam" id="PF13483">
    <property type="entry name" value="Lactamase_B_3"/>
    <property type="match status" value="1"/>
</dbReference>
<gene>
    <name evidence="1" type="ORF">HNR12_000942</name>
</gene>
<sequence length="211" mass="22580">MSGTTRITKFGHACVRLEKDGRAIAIDPGALTPEPDVLDGVEAVLVTHEHFDHLDPERLRAAPVDVYTCAGTARRLGALGGRVHTVRGGDQFTAAGFEVAVVGDKHHFSHPDAPPVDNVGFLVDGAVLHPGDALTEVADASTLLVPGQAPWLTVPALVDYLRRTRPRRAYAVHDGLLNDWGLKVLDDVLAMEAARSGADIRRLRPGQSVDL</sequence>
<dbReference type="SUPFAM" id="SSF56281">
    <property type="entry name" value="Metallo-hydrolase/oxidoreductase"/>
    <property type="match status" value="1"/>
</dbReference>
<dbReference type="PANTHER" id="PTHR43546">
    <property type="entry name" value="UPF0173 METAL-DEPENDENT HYDROLASE MJ1163-RELATED"/>
    <property type="match status" value="1"/>
</dbReference>
<organism evidence="1 2">
    <name type="scientific">Streptomonospora nanhaiensis</name>
    <dbReference type="NCBI Taxonomy" id="1323731"/>
    <lineage>
        <taxon>Bacteria</taxon>
        <taxon>Bacillati</taxon>
        <taxon>Actinomycetota</taxon>
        <taxon>Actinomycetes</taxon>
        <taxon>Streptosporangiales</taxon>
        <taxon>Nocardiopsidaceae</taxon>
        <taxon>Streptomonospora</taxon>
    </lineage>
</organism>
<accession>A0A853BIV5</accession>
<dbReference type="InterPro" id="IPR050114">
    <property type="entry name" value="UPF0173_UPF0282_UlaG_hydrolase"/>
</dbReference>
<dbReference type="PANTHER" id="PTHR43546:SF3">
    <property type="entry name" value="UPF0173 METAL-DEPENDENT HYDROLASE MJ1163"/>
    <property type="match status" value="1"/>
</dbReference>
<dbReference type="Proteomes" id="UP000575985">
    <property type="component" value="Unassembled WGS sequence"/>
</dbReference>